<feature type="compositionally biased region" description="Basic and acidic residues" evidence="3">
    <location>
        <begin position="338"/>
        <end position="354"/>
    </location>
</feature>
<dbReference type="Proteomes" id="UP001595701">
    <property type="component" value="Unassembled WGS sequence"/>
</dbReference>
<feature type="region of interest" description="Disordered" evidence="3">
    <location>
        <begin position="334"/>
        <end position="369"/>
    </location>
</feature>
<dbReference type="EC" id="3.-.-.-" evidence="5"/>
<dbReference type="InterPro" id="IPR002509">
    <property type="entry name" value="NODB_dom"/>
</dbReference>
<dbReference type="Gene3D" id="3.20.20.370">
    <property type="entry name" value="Glycoside hydrolase/deacetylase"/>
    <property type="match status" value="1"/>
</dbReference>
<dbReference type="PANTHER" id="PTHR34216">
    <property type="match status" value="1"/>
</dbReference>
<dbReference type="PROSITE" id="PS51677">
    <property type="entry name" value="NODB"/>
    <property type="match status" value="1"/>
</dbReference>
<organism evidence="5 6">
    <name type="scientific">Streptomyces yaanensis</name>
    <dbReference type="NCBI Taxonomy" id="1142239"/>
    <lineage>
        <taxon>Bacteria</taxon>
        <taxon>Bacillati</taxon>
        <taxon>Actinomycetota</taxon>
        <taxon>Actinomycetes</taxon>
        <taxon>Kitasatosporales</taxon>
        <taxon>Streptomycetaceae</taxon>
        <taxon>Streptomyces</taxon>
    </lineage>
</organism>
<proteinExistence type="predicted"/>
<evidence type="ECO:0000256" key="2">
    <source>
        <dbReference type="ARBA" id="ARBA00022729"/>
    </source>
</evidence>
<sequence length="369" mass="40814">MNPAVKARLVGWHARYDAWQGADAVLRRSPAQAWFHRRAADRLAVLGYHGVEDPAVFESHLDMLQRSFVPVSLEQVEEATRGGAELPAHSVLVTFDDGDHSVYTHALPLLAARGIPAVCFVIPGLVGTETPFWWDEAEHLARHGGTTHRVPRTRPETIPHTLKLLSERDRQLALAELRATATVPSPRQRQLTAAELRELEEGGVVVGNHTMTHPCLDRCDDEQVRAEVLEAHDRLTELIGRPPTSFAYPNGNVDERANRLLGQAGYRSGFLYNHRLADPGVCTPLRIDRLTVSSRTSVDRLETILSGLYPALFRAGRTLARAVARAGQPLAKLEGSQFDDRQDRDQLDGRRAERLGPGQVVGLGDHQGQ</sequence>
<accession>A0ABV7SBM3</accession>
<dbReference type="EMBL" id="JBHRWR010000008">
    <property type="protein sequence ID" value="MFC3573651.1"/>
    <property type="molecule type" value="Genomic_DNA"/>
</dbReference>
<keyword evidence="2" id="KW-0732">Signal</keyword>
<evidence type="ECO:0000256" key="3">
    <source>
        <dbReference type="SAM" id="MobiDB-lite"/>
    </source>
</evidence>
<dbReference type="PANTHER" id="PTHR34216:SF3">
    <property type="entry name" value="POLY-BETA-1,6-N-ACETYL-D-GLUCOSAMINE N-DEACETYLASE"/>
    <property type="match status" value="1"/>
</dbReference>
<evidence type="ECO:0000313" key="6">
    <source>
        <dbReference type="Proteomes" id="UP001595701"/>
    </source>
</evidence>
<dbReference type="RefSeq" id="WP_310763116.1">
    <property type="nucleotide sequence ID" value="NZ_JBHRWR010000008.1"/>
</dbReference>
<comment type="subcellular location">
    <subcellularLocation>
        <location evidence="1">Secreted</location>
    </subcellularLocation>
</comment>
<dbReference type="CDD" id="cd10918">
    <property type="entry name" value="CE4_NodB_like_5s_6s"/>
    <property type="match status" value="1"/>
</dbReference>
<name>A0ABV7SBM3_9ACTN</name>
<feature type="compositionally biased region" description="Gly residues" evidence="3">
    <location>
        <begin position="359"/>
        <end position="369"/>
    </location>
</feature>
<evidence type="ECO:0000313" key="5">
    <source>
        <dbReference type="EMBL" id="MFC3573651.1"/>
    </source>
</evidence>
<dbReference type="InterPro" id="IPR051398">
    <property type="entry name" value="Polysacch_Deacetylase"/>
</dbReference>
<evidence type="ECO:0000259" key="4">
    <source>
        <dbReference type="PROSITE" id="PS51677"/>
    </source>
</evidence>
<reference evidence="6" key="1">
    <citation type="journal article" date="2019" name="Int. J. Syst. Evol. Microbiol.">
        <title>The Global Catalogue of Microorganisms (GCM) 10K type strain sequencing project: providing services to taxonomists for standard genome sequencing and annotation.</title>
        <authorList>
            <consortium name="The Broad Institute Genomics Platform"/>
            <consortium name="The Broad Institute Genome Sequencing Center for Infectious Disease"/>
            <person name="Wu L."/>
            <person name="Ma J."/>
        </authorList>
    </citation>
    <scope>NUCLEOTIDE SEQUENCE [LARGE SCALE GENOMIC DNA]</scope>
    <source>
        <strain evidence="6">CGMCC 4.7035</strain>
    </source>
</reference>
<dbReference type="SUPFAM" id="SSF88713">
    <property type="entry name" value="Glycoside hydrolase/deacetylase"/>
    <property type="match status" value="1"/>
</dbReference>
<keyword evidence="5" id="KW-0378">Hydrolase</keyword>
<dbReference type="GO" id="GO:0016787">
    <property type="term" value="F:hydrolase activity"/>
    <property type="evidence" value="ECO:0007669"/>
    <property type="project" value="UniProtKB-KW"/>
</dbReference>
<comment type="caution">
    <text evidence="5">The sequence shown here is derived from an EMBL/GenBank/DDBJ whole genome shotgun (WGS) entry which is preliminary data.</text>
</comment>
<dbReference type="Pfam" id="PF01522">
    <property type="entry name" value="Polysacc_deac_1"/>
    <property type="match status" value="1"/>
</dbReference>
<evidence type="ECO:0000256" key="1">
    <source>
        <dbReference type="ARBA" id="ARBA00004613"/>
    </source>
</evidence>
<keyword evidence="6" id="KW-1185">Reference proteome</keyword>
<feature type="domain" description="NodB homology" evidence="4">
    <location>
        <begin position="89"/>
        <end position="369"/>
    </location>
</feature>
<protein>
    <submittedName>
        <fullName evidence="5">Polysaccharide deacetylase family protein</fullName>
        <ecNumber evidence="5">3.-.-.-</ecNumber>
    </submittedName>
</protein>
<dbReference type="InterPro" id="IPR011330">
    <property type="entry name" value="Glyco_hydro/deAcase_b/a-brl"/>
</dbReference>
<gene>
    <name evidence="5" type="ORF">ACFOZ0_10290</name>
</gene>